<dbReference type="Proteomes" id="UP001054252">
    <property type="component" value="Unassembled WGS sequence"/>
</dbReference>
<proteinExistence type="predicted"/>
<accession>A0AAV5M6W5</accession>
<gene>
    <name evidence="1" type="ORF">SLEP1_g52390</name>
</gene>
<keyword evidence="2" id="KW-1185">Reference proteome</keyword>
<reference evidence="1 2" key="1">
    <citation type="journal article" date="2021" name="Commun. Biol.">
        <title>The genome of Shorea leprosula (Dipterocarpaceae) highlights the ecological relevance of drought in aseasonal tropical rainforests.</title>
        <authorList>
            <person name="Ng K.K.S."/>
            <person name="Kobayashi M.J."/>
            <person name="Fawcett J.A."/>
            <person name="Hatakeyama M."/>
            <person name="Paape T."/>
            <person name="Ng C.H."/>
            <person name="Ang C.C."/>
            <person name="Tnah L.H."/>
            <person name="Lee C.T."/>
            <person name="Nishiyama T."/>
            <person name="Sese J."/>
            <person name="O'Brien M.J."/>
            <person name="Copetti D."/>
            <person name="Mohd Noor M.I."/>
            <person name="Ong R.C."/>
            <person name="Putra M."/>
            <person name="Sireger I.Z."/>
            <person name="Indrioko S."/>
            <person name="Kosugi Y."/>
            <person name="Izuno A."/>
            <person name="Isagi Y."/>
            <person name="Lee S.L."/>
            <person name="Shimizu K.K."/>
        </authorList>
    </citation>
    <scope>NUCLEOTIDE SEQUENCE [LARGE SCALE GENOMIC DNA]</scope>
    <source>
        <strain evidence="1">214</strain>
    </source>
</reference>
<organism evidence="1 2">
    <name type="scientific">Rubroshorea leprosula</name>
    <dbReference type="NCBI Taxonomy" id="152421"/>
    <lineage>
        <taxon>Eukaryota</taxon>
        <taxon>Viridiplantae</taxon>
        <taxon>Streptophyta</taxon>
        <taxon>Embryophyta</taxon>
        <taxon>Tracheophyta</taxon>
        <taxon>Spermatophyta</taxon>
        <taxon>Magnoliopsida</taxon>
        <taxon>eudicotyledons</taxon>
        <taxon>Gunneridae</taxon>
        <taxon>Pentapetalae</taxon>
        <taxon>rosids</taxon>
        <taxon>malvids</taxon>
        <taxon>Malvales</taxon>
        <taxon>Dipterocarpaceae</taxon>
        <taxon>Rubroshorea</taxon>
    </lineage>
</organism>
<dbReference type="EMBL" id="BPVZ01000192">
    <property type="protein sequence ID" value="GKV45285.1"/>
    <property type="molecule type" value="Genomic_DNA"/>
</dbReference>
<evidence type="ECO:0000313" key="1">
    <source>
        <dbReference type="EMBL" id="GKV45285.1"/>
    </source>
</evidence>
<sequence>MGQIFLFFATGSRVLRKEDRISLRLVMFWKGLLKFITAWVDSSDFRIGVKVWKPTSSSCWTGWQCLKDLKSMQVLGSRSWFGGAGSVLPINDNEDSRIGSVLAGGDMELADGLTKALPTAPFSSLPSKIGVADGTSILRGRVKATVYQASSA</sequence>
<dbReference type="AlphaFoldDB" id="A0AAV5M6W5"/>
<name>A0AAV5M6W5_9ROSI</name>
<comment type="caution">
    <text evidence="1">The sequence shown here is derived from an EMBL/GenBank/DDBJ whole genome shotgun (WGS) entry which is preliminary data.</text>
</comment>
<evidence type="ECO:0000313" key="2">
    <source>
        <dbReference type="Proteomes" id="UP001054252"/>
    </source>
</evidence>
<protein>
    <submittedName>
        <fullName evidence="1">Uncharacterized protein</fullName>
    </submittedName>
</protein>